<dbReference type="AlphaFoldDB" id="A0A8D4C8V9"/>
<dbReference type="KEGG" id="pbm:CL52_08890"/>
<sequence length="76" mass="7907">MPGAIAVSPAGLQRTGVSKGTCVGLSRNTKARRLGRTGVAADAVDIVRPFIEGLPIQRPENLETLAEGLRKAGLRA</sequence>
<organism evidence="1 3">
    <name type="scientific">Stutzerimonas balearica DSM 6083</name>
    <dbReference type="NCBI Taxonomy" id="1123016"/>
    <lineage>
        <taxon>Bacteria</taxon>
        <taxon>Pseudomonadati</taxon>
        <taxon>Pseudomonadota</taxon>
        <taxon>Gammaproteobacteria</taxon>
        <taxon>Pseudomonadales</taxon>
        <taxon>Pseudomonadaceae</taxon>
        <taxon>Stutzerimonas</taxon>
    </lineage>
</organism>
<dbReference type="GeneID" id="77262390"/>
<gene>
    <name evidence="1" type="ORF">CL52_08890</name>
    <name evidence="2" type="ORF">SAMN05660875_103208</name>
</gene>
<evidence type="ECO:0000313" key="2">
    <source>
        <dbReference type="EMBL" id="SDM24073.1"/>
    </source>
</evidence>
<evidence type="ECO:0000313" key="3">
    <source>
        <dbReference type="Proteomes" id="UP000031271"/>
    </source>
</evidence>
<proteinExistence type="predicted"/>
<dbReference type="Proteomes" id="UP000031271">
    <property type="component" value="Chromosome"/>
</dbReference>
<dbReference type="EMBL" id="CP007511">
    <property type="protein sequence ID" value="AJE17372.1"/>
    <property type="molecule type" value="Genomic_DNA"/>
</dbReference>
<keyword evidence="4" id="KW-1185">Reference proteome</keyword>
<evidence type="ECO:0000313" key="4">
    <source>
        <dbReference type="Proteomes" id="UP000182276"/>
    </source>
</evidence>
<reference evidence="1 3" key="3">
    <citation type="journal article" name="Genome Announc.">
        <title>Complete Genome Sequence of Pseudomonas balearica DSM 6083T.</title>
        <authorList>
            <person name="Bennasar-Figueras A."/>
            <person name="Salva-Serra F."/>
            <person name="Jaen-Luchoro D."/>
            <person name="Segui C."/>
            <person name="Aliaga F."/>
            <person name="Busquets A."/>
            <person name="Gomila M."/>
            <person name="Moore E.R."/>
            <person name="Lalucat J."/>
        </authorList>
    </citation>
    <scope>NUCLEOTIDE SEQUENCE [LARGE SCALE GENOMIC DNA]</scope>
    <source>
        <strain evidence="3">DSM 6083</strain>
        <strain evidence="1">DSM6083</strain>
    </source>
</reference>
<dbReference type="Proteomes" id="UP000182276">
    <property type="component" value="Unassembled WGS sequence"/>
</dbReference>
<dbReference type="EMBL" id="FNHO01000003">
    <property type="protein sequence ID" value="SDM24073.1"/>
    <property type="molecule type" value="Genomic_DNA"/>
</dbReference>
<accession>A0A8D4C8V9</accession>
<protein>
    <submittedName>
        <fullName evidence="1">Uncharacterized protein</fullName>
    </submittedName>
</protein>
<evidence type="ECO:0000313" key="1">
    <source>
        <dbReference type="EMBL" id="AJE17372.1"/>
    </source>
</evidence>
<reference evidence="2 4" key="2">
    <citation type="submission" date="2016-10" db="EMBL/GenBank/DDBJ databases">
        <authorList>
            <person name="Varghese N."/>
            <person name="Submissions S."/>
        </authorList>
    </citation>
    <scope>NUCLEOTIDE SEQUENCE [LARGE SCALE GENOMIC DNA]</scope>
    <source>
        <strain evidence="2 4">DSM 6083</strain>
    </source>
</reference>
<reference evidence="3" key="1">
    <citation type="submission" date="2014-03" db="EMBL/GenBank/DDBJ databases">
        <title>Complete genome of Pseudomonas balearica DSM 6083T, a sewage water isolate from an enrichment with 2-methylnaphthalene.</title>
        <authorList>
            <person name="Salva-Serra F."/>
            <person name="Jaen-Luchoro D."/>
            <person name="Busquets A."/>
            <person name="Pena A."/>
            <person name="Gomila M."/>
            <person name="Bosch R."/>
            <person name="Nogales B."/>
            <person name="Garcia-Valdes E."/>
            <person name="Lalucat J."/>
            <person name="Bennasar A."/>
        </authorList>
    </citation>
    <scope>NUCLEOTIDE SEQUENCE [LARGE SCALE GENOMIC DNA]</scope>
    <source>
        <strain evidence="3">DSM 6083</strain>
    </source>
</reference>
<name>A0A8D4C8V9_9GAMM</name>
<dbReference type="RefSeq" id="WP_043219903.1">
    <property type="nucleotide sequence ID" value="NZ_CP007511.1"/>
</dbReference>